<keyword evidence="9" id="KW-0456">Lyase</keyword>
<dbReference type="SUPFAM" id="SSF52440">
    <property type="entry name" value="PreATP-grasp domain"/>
    <property type="match status" value="1"/>
</dbReference>
<sequence length="637" mass="68767">MLRLSNLSSSPAVVVGYCNKKLHSTSLSPATGPASSSFIPQRITTSSLMLRQPPTKTIACSASSPDSHQTSSGIQARPVHGTSEVIVGVLGGGQLGRMLCQAASQMAIKVIVLDPSESCPASSLSHYHMVGSYDDSATVQEFAKRCGVLTVEIEHVDAATLEKLEQQGVDCQPKASTIRIIQDKYLQKVHFSRHAIPLPKFMQIDDLDSAKRAADLFGYPLMIKSRRLAYDGRGNAVAKDESELSSAINALGGYSHGLYAEKWAPFIKELSVIVARGRDNSVLCYPVVETIHRDNICHIVKSPANVSWKIVKDATDVARRAVSSLEGAGVFAVEMFLTVDGQILLNEVAPRPHNSGHHTIESCFTSQYEQHLRAVVGLPLGDPSMKTPAAIMYNILGEDEGEPGFLLAHQLIGRALGIPGASVHWYDKPEMRKQRKMGHITFVGPSMGVLEARLKSLLGEETVGGEKEIPRVGIIMGSDSDLPVMKDAAKILREFDVPTEVRIVSAHRTPQMMFEYAQSARERGVQLIIAGAGGAAHLPGMVAALTPLPVIGVPVRASTLDGLDSLLSIVQMPRGIPVATVAINNATNAGLLAVRMLGVGDLNLQSRMAQYLEDRREEVLAKGEILEKDGWEEYLKS</sequence>
<evidence type="ECO:0000256" key="4">
    <source>
        <dbReference type="ARBA" id="ARBA00012329"/>
    </source>
</evidence>
<feature type="compositionally biased region" description="Polar residues" evidence="12">
    <location>
        <begin position="57"/>
        <end position="74"/>
    </location>
</feature>
<evidence type="ECO:0000313" key="15">
    <source>
        <dbReference type="Proteomes" id="UP001161247"/>
    </source>
</evidence>
<evidence type="ECO:0000256" key="9">
    <source>
        <dbReference type="ARBA" id="ARBA00023239"/>
    </source>
</evidence>
<dbReference type="PROSITE" id="PS50975">
    <property type="entry name" value="ATP_GRASP"/>
    <property type="match status" value="1"/>
</dbReference>
<dbReference type="FunFam" id="3.40.50.1970:FF:000013">
    <property type="entry name" value="Phosphoribosylaminoimidazole carboxylase"/>
    <property type="match status" value="1"/>
</dbReference>
<dbReference type="SUPFAM" id="SSF51246">
    <property type="entry name" value="Rudiment single hybrid motif"/>
    <property type="match status" value="1"/>
</dbReference>
<dbReference type="Pfam" id="PF22660">
    <property type="entry name" value="RS_preATP-grasp-like"/>
    <property type="match status" value="1"/>
</dbReference>
<dbReference type="InterPro" id="IPR011054">
    <property type="entry name" value="Rudment_hybrid_motif"/>
</dbReference>
<dbReference type="HAMAP" id="MF_01928">
    <property type="entry name" value="PurK"/>
    <property type="match status" value="1"/>
</dbReference>
<keyword evidence="8 11" id="KW-0067">ATP-binding</keyword>
<reference evidence="14" key="1">
    <citation type="submission" date="2023-03" db="EMBL/GenBank/DDBJ databases">
        <authorList>
            <person name="Julca I."/>
        </authorList>
    </citation>
    <scope>NUCLEOTIDE SEQUENCE</scope>
</reference>
<dbReference type="Pfam" id="PF02222">
    <property type="entry name" value="ATP-grasp"/>
    <property type="match status" value="1"/>
</dbReference>
<dbReference type="PANTHER" id="PTHR11609">
    <property type="entry name" value="PURINE BIOSYNTHESIS PROTEIN 6/7, PUR6/7"/>
    <property type="match status" value="1"/>
</dbReference>
<feature type="domain" description="ATP-grasp" evidence="13">
    <location>
        <begin position="188"/>
        <end position="376"/>
    </location>
</feature>
<keyword evidence="6" id="KW-0658">Purine biosynthesis</keyword>
<dbReference type="FunFam" id="3.30.1490.20:FF:000016">
    <property type="entry name" value="phosphoribosylaminoimidazole carboxylase, chloroplastic"/>
    <property type="match status" value="1"/>
</dbReference>
<dbReference type="GO" id="GO:0009507">
    <property type="term" value="C:chloroplast"/>
    <property type="evidence" value="ECO:0007669"/>
    <property type="project" value="TreeGrafter"/>
</dbReference>
<dbReference type="SUPFAM" id="SSF56059">
    <property type="entry name" value="Glutathione synthetase ATP-binding domain-like"/>
    <property type="match status" value="1"/>
</dbReference>
<dbReference type="NCBIfam" id="TIGR01161">
    <property type="entry name" value="purK"/>
    <property type="match status" value="1"/>
</dbReference>
<dbReference type="InterPro" id="IPR005875">
    <property type="entry name" value="PurK"/>
</dbReference>
<dbReference type="InterPro" id="IPR016185">
    <property type="entry name" value="PreATP-grasp_dom_sf"/>
</dbReference>
<dbReference type="InterPro" id="IPR013815">
    <property type="entry name" value="ATP_grasp_subdomain_1"/>
</dbReference>
<dbReference type="Pfam" id="PF00731">
    <property type="entry name" value="AIRC"/>
    <property type="match status" value="1"/>
</dbReference>
<dbReference type="AlphaFoldDB" id="A0AAV1C9V1"/>
<keyword evidence="5 11" id="KW-0547">Nucleotide-binding</keyword>
<dbReference type="PIRSF" id="PIRSF001340">
    <property type="entry name" value="AIR_carboxylase"/>
    <property type="match status" value="1"/>
</dbReference>
<evidence type="ECO:0000256" key="2">
    <source>
        <dbReference type="ARBA" id="ARBA00004747"/>
    </source>
</evidence>
<dbReference type="FunFam" id="3.40.50.20:FF:000024">
    <property type="entry name" value="Phosphoribosylaminoimidazole carboxylase family protein / AIR carboxylase family protein"/>
    <property type="match status" value="1"/>
</dbReference>
<dbReference type="InterPro" id="IPR016301">
    <property type="entry name" value="Ade2_fungi/plant"/>
</dbReference>
<keyword evidence="15" id="KW-1185">Reference proteome</keyword>
<dbReference type="GO" id="GO:0046872">
    <property type="term" value="F:metal ion binding"/>
    <property type="evidence" value="ECO:0007669"/>
    <property type="project" value="InterPro"/>
</dbReference>
<dbReference type="SUPFAM" id="SSF52255">
    <property type="entry name" value="N5-CAIR mutase (phosphoribosylaminoimidazole carboxylase, PurE)"/>
    <property type="match status" value="1"/>
</dbReference>
<dbReference type="Gene3D" id="3.40.50.20">
    <property type="match status" value="1"/>
</dbReference>
<organism evidence="14 15">
    <name type="scientific">Oldenlandia corymbosa var. corymbosa</name>
    <dbReference type="NCBI Taxonomy" id="529605"/>
    <lineage>
        <taxon>Eukaryota</taxon>
        <taxon>Viridiplantae</taxon>
        <taxon>Streptophyta</taxon>
        <taxon>Embryophyta</taxon>
        <taxon>Tracheophyta</taxon>
        <taxon>Spermatophyta</taxon>
        <taxon>Magnoliopsida</taxon>
        <taxon>eudicotyledons</taxon>
        <taxon>Gunneridae</taxon>
        <taxon>Pentapetalae</taxon>
        <taxon>asterids</taxon>
        <taxon>lamiids</taxon>
        <taxon>Gentianales</taxon>
        <taxon>Rubiaceae</taxon>
        <taxon>Rubioideae</taxon>
        <taxon>Spermacoceae</taxon>
        <taxon>Hedyotis-Oldenlandia complex</taxon>
        <taxon>Oldenlandia</taxon>
    </lineage>
</organism>
<protein>
    <recommendedName>
        <fullName evidence="4">phosphoribosylaminoimidazole carboxylase</fullName>
        <ecNumber evidence="4">4.1.1.21</ecNumber>
    </recommendedName>
    <alternativeName>
        <fullName evidence="10">AIR carboxylase</fullName>
    </alternativeName>
</protein>
<comment type="similarity">
    <text evidence="3">In the C-terminal section; belongs to the AIR carboxylase family. Class I subfamily.</text>
</comment>
<evidence type="ECO:0000256" key="12">
    <source>
        <dbReference type="SAM" id="MobiDB-lite"/>
    </source>
</evidence>
<evidence type="ECO:0000259" key="13">
    <source>
        <dbReference type="PROSITE" id="PS50975"/>
    </source>
</evidence>
<feature type="region of interest" description="Disordered" evidence="12">
    <location>
        <begin position="57"/>
        <end position="77"/>
    </location>
</feature>
<keyword evidence="7" id="KW-0210">Decarboxylase</keyword>
<dbReference type="InterPro" id="IPR000031">
    <property type="entry name" value="PurE_dom"/>
</dbReference>
<dbReference type="Gene3D" id="3.30.1490.20">
    <property type="entry name" value="ATP-grasp fold, A domain"/>
    <property type="match status" value="1"/>
</dbReference>
<dbReference type="Gene3D" id="3.30.470.20">
    <property type="entry name" value="ATP-grasp fold, B domain"/>
    <property type="match status" value="1"/>
</dbReference>
<accession>A0AAV1C9V1</accession>
<gene>
    <name evidence="14" type="ORF">OLC1_LOCUS3363</name>
</gene>
<evidence type="ECO:0000256" key="11">
    <source>
        <dbReference type="PROSITE-ProRule" id="PRU00409"/>
    </source>
</evidence>
<dbReference type="InterPro" id="IPR011761">
    <property type="entry name" value="ATP-grasp"/>
</dbReference>
<evidence type="ECO:0000256" key="6">
    <source>
        <dbReference type="ARBA" id="ARBA00022755"/>
    </source>
</evidence>
<dbReference type="SMART" id="SM01001">
    <property type="entry name" value="AIRC"/>
    <property type="match status" value="1"/>
</dbReference>
<dbReference type="Gene3D" id="3.40.50.1970">
    <property type="match status" value="1"/>
</dbReference>
<comment type="catalytic activity">
    <reaction evidence="1">
        <text>5-amino-1-(5-phospho-D-ribosyl)imidazole-4-carboxylate + H(+) = 5-amino-1-(5-phospho-beta-D-ribosyl)imidazole + CO2</text>
        <dbReference type="Rhea" id="RHEA:10792"/>
        <dbReference type="ChEBI" id="CHEBI:15378"/>
        <dbReference type="ChEBI" id="CHEBI:16526"/>
        <dbReference type="ChEBI" id="CHEBI:77657"/>
        <dbReference type="ChEBI" id="CHEBI:137981"/>
        <dbReference type="EC" id="4.1.1.21"/>
    </reaction>
</comment>
<dbReference type="EC" id="4.1.1.21" evidence="4"/>
<proteinExistence type="inferred from homology"/>
<dbReference type="NCBIfam" id="TIGR01162">
    <property type="entry name" value="purE"/>
    <property type="match status" value="1"/>
</dbReference>
<evidence type="ECO:0000256" key="1">
    <source>
        <dbReference type="ARBA" id="ARBA00001244"/>
    </source>
</evidence>
<dbReference type="EMBL" id="OX459118">
    <property type="protein sequence ID" value="CAI9091434.1"/>
    <property type="molecule type" value="Genomic_DNA"/>
</dbReference>
<dbReference type="Proteomes" id="UP001161247">
    <property type="component" value="Chromosome 1"/>
</dbReference>
<evidence type="ECO:0000313" key="14">
    <source>
        <dbReference type="EMBL" id="CAI9091434.1"/>
    </source>
</evidence>
<dbReference type="Pfam" id="PF17769">
    <property type="entry name" value="PurK_C"/>
    <property type="match status" value="1"/>
</dbReference>
<comment type="pathway">
    <text evidence="2">Purine metabolism; IMP biosynthesis via de novo pathway; 5-amino-1-(5-phospho-D-ribosyl)imidazole-4-carboxylate from 5-amino-1-(5-phospho-D-ribosyl)imidazole (carboxylase route): step 1/1.</text>
</comment>
<dbReference type="InterPro" id="IPR003135">
    <property type="entry name" value="ATP-grasp_carboxylate-amine"/>
</dbReference>
<name>A0AAV1C9V1_OLDCO</name>
<dbReference type="FunFam" id="3.30.470.20:FF:000037">
    <property type="entry name" value="Phosphoribosylaminoimidazole carboxylase, chloroplastic"/>
    <property type="match status" value="1"/>
</dbReference>
<dbReference type="GO" id="GO:0006189">
    <property type="term" value="P:'de novo' IMP biosynthetic process"/>
    <property type="evidence" value="ECO:0007669"/>
    <property type="project" value="InterPro"/>
</dbReference>
<evidence type="ECO:0000256" key="10">
    <source>
        <dbReference type="ARBA" id="ARBA00031607"/>
    </source>
</evidence>
<dbReference type="GO" id="GO:0004638">
    <property type="term" value="F:phosphoribosylaminoimidazole carboxylase activity"/>
    <property type="evidence" value="ECO:0007669"/>
    <property type="project" value="UniProtKB-EC"/>
</dbReference>
<evidence type="ECO:0000256" key="7">
    <source>
        <dbReference type="ARBA" id="ARBA00022793"/>
    </source>
</evidence>
<dbReference type="HAMAP" id="MF_01929">
    <property type="entry name" value="PurE_classI"/>
    <property type="match status" value="1"/>
</dbReference>
<evidence type="ECO:0000256" key="3">
    <source>
        <dbReference type="ARBA" id="ARBA00006114"/>
    </source>
</evidence>
<evidence type="ECO:0000256" key="5">
    <source>
        <dbReference type="ARBA" id="ARBA00022741"/>
    </source>
</evidence>
<dbReference type="InterPro" id="IPR040686">
    <property type="entry name" value="PurK_C"/>
</dbReference>
<dbReference type="InterPro" id="IPR033747">
    <property type="entry name" value="PurE_ClassI"/>
</dbReference>
<dbReference type="NCBIfam" id="NF004679">
    <property type="entry name" value="PRK06019.1-5"/>
    <property type="match status" value="1"/>
</dbReference>
<dbReference type="PANTHER" id="PTHR11609:SF5">
    <property type="entry name" value="PHOSPHORIBOSYLAMINOIMIDAZOLE CARBOXYLASE"/>
    <property type="match status" value="1"/>
</dbReference>
<evidence type="ECO:0000256" key="8">
    <source>
        <dbReference type="ARBA" id="ARBA00022840"/>
    </source>
</evidence>
<dbReference type="GO" id="GO:0005524">
    <property type="term" value="F:ATP binding"/>
    <property type="evidence" value="ECO:0007669"/>
    <property type="project" value="UniProtKB-UniRule"/>
</dbReference>
<dbReference type="InterPro" id="IPR054350">
    <property type="entry name" value="PurT/PurK_preATP-grasp"/>
</dbReference>